<keyword evidence="6" id="KW-0442">Lipid degradation</keyword>
<dbReference type="InterPro" id="IPR051238">
    <property type="entry name" value="GDSL_esterase/lipase"/>
</dbReference>
<dbReference type="GO" id="GO:0016788">
    <property type="term" value="F:hydrolase activity, acting on ester bonds"/>
    <property type="evidence" value="ECO:0007669"/>
    <property type="project" value="InterPro"/>
</dbReference>
<dbReference type="Gene3D" id="3.40.50.1110">
    <property type="entry name" value="SGNH hydrolase"/>
    <property type="match status" value="1"/>
</dbReference>
<organism evidence="9">
    <name type="scientific">Oryza brachyantha</name>
    <name type="common">malo sina</name>
    <dbReference type="NCBI Taxonomy" id="4533"/>
    <lineage>
        <taxon>Eukaryota</taxon>
        <taxon>Viridiplantae</taxon>
        <taxon>Streptophyta</taxon>
        <taxon>Embryophyta</taxon>
        <taxon>Tracheophyta</taxon>
        <taxon>Spermatophyta</taxon>
        <taxon>Magnoliopsida</taxon>
        <taxon>Liliopsida</taxon>
        <taxon>Poales</taxon>
        <taxon>Poaceae</taxon>
        <taxon>BOP clade</taxon>
        <taxon>Oryzoideae</taxon>
        <taxon>Oryzeae</taxon>
        <taxon>Oryzinae</taxon>
        <taxon>Oryza</taxon>
    </lineage>
</organism>
<dbReference type="Gramene" id="OB01G38540.1">
    <property type="protein sequence ID" value="OB01G38540.1"/>
    <property type="gene ID" value="OB01G38540"/>
</dbReference>
<dbReference type="GO" id="GO:0005576">
    <property type="term" value="C:extracellular region"/>
    <property type="evidence" value="ECO:0007669"/>
    <property type="project" value="UniProtKB-SubCell"/>
</dbReference>
<feature type="signal peptide" evidence="8">
    <location>
        <begin position="1"/>
        <end position="25"/>
    </location>
</feature>
<dbReference type="CDD" id="cd01837">
    <property type="entry name" value="SGNH_plant_lipase_like"/>
    <property type="match status" value="1"/>
</dbReference>
<dbReference type="InterPro" id="IPR001087">
    <property type="entry name" value="GDSL"/>
</dbReference>
<feature type="chain" id="PRO_5003773411" evidence="8">
    <location>
        <begin position="26"/>
        <end position="367"/>
    </location>
</feature>
<dbReference type="eggNOG" id="KOG0017">
    <property type="taxonomic scope" value="Eukaryota"/>
</dbReference>
<dbReference type="Pfam" id="PF00657">
    <property type="entry name" value="Lipase_GDSL"/>
    <property type="match status" value="1"/>
</dbReference>
<dbReference type="Proteomes" id="UP000006038">
    <property type="component" value="Chromosome 1"/>
</dbReference>
<dbReference type="HOGENOM" id="CLU_015101_0_0_1"/>
<dbReference type="EnsemblPlants" id="OB01G38540.1">
    <property type="protein sequence ID" value="OB01G38540.1"/>
    <property type="gene ID" value="OB01G38540"/>
</dbReference>
<keyword evidence="5" id="KW-0378">Hydrolase</keyword>
<evidence type="ECO:0000256" key="8">
    <source>
        <dbReference type="SAM" id="SignalP"/>
    </source>
</evidence>
<comment type="similarity">
    <text evidence="2">Belongs to the 'GDSL' lipolytic enzyme family.</text>
</comment>
<keyword evidence="10" id="KW-1185">Reference proteome</keyword>
<dbReference type="GO" id="GO:0016042">
    <property type="term" value="P:lipid catabolic process"/>
    <property type="evidence" value="ECO:0007669"/>
    <property type="project" value="UniProtKB-KW"/>
</dbReference>
<evidence type="ECO:0000313" key="9">
    <source>
        <dbReference type="EnsemblPlants" id="OB01G38540.1"/>
    </source>
</evidence>
<keyword evidence="7" id="KW-0443">Lipid metabolism</keyword>
<dbReference type="InterPro" id="IPR036514">
    <property type="entry name" value="SGNH_hydro_sf"/>
</dbReference>
<evidence type="ECO:0000256" key="4">
    <source>
        <dbReference type="ARBA" id="ARBA00022729"/>
    </source>
</evidence>
<name>J3L3P8_ORYBR</name>
<dbReference type="OrthoDB" id="1600564at2759"/>
<evidence type="ECO:0000256" key="2">
    <source>
        <dbReference type="ARBA" id="ARBA00008668"/>
    </source>
</evidence>
<keyword evidence="3" id="KW-0964">Secreted</keyword>
<evidence type="ECO:0000313" key="10">
    <source>
        <dbReference type="Proteomes" id="UP000006038"/>
    </source>
</evidence>
<sequence length="367" mass="39443">MELGRLLVVVVAAVVSSALVMVARSDPQAPCYFIFGDSLVDNGNNNYIVSLARANYPPYGIDFAGGPSGRFTNGLTTVDVIAQLLGFDNFIPPYAATSGDQILNGANFASAAAGIRAETGQQLGGRIPFAGQVQNYQTAVQTLISILGDQDTASDHLSKCIFSVGMGSNDYLNNYFMPAFYNTGSQYTPEQFADTLIAPPPPPPRRYVEVLYNYGARKVVMIGVGQVGCSPNELARYSDDGNTCVDRIDSAIQIFNQRLVGLVDEMNALPGAHFTFINAYNIFSDILANAASLGFTVTNAGCCGVGRNNGQVTCLPYEAPCSNRDQHIFWDAFHPSEAANIIVGRRSYRAESRNDAYPMDISTLASI</sequence>
<comment type="subcellular location">
    <subcellularLocation>
        <location evidence="1">Secreted</location>
    </subcellularLocation>
</comment>
<dbReference type="KEGG" id="obr:102699366"/>
<proteinExistence type="inferred from homology"/>
<dbReference type="AlphaFoldDB" id="J3L3P8"/>
<keyword evidence="4 8" id="KW-0732">Signal</keyword>
<evidence type="ECO:0000256" key="5">
    <source>
        <dbReference type="ARBA" id="ARBA00022801"/>
    </source>
</evidence>
<evidence type="ECO:0000256" key="6">
    <source>
        <dbReference type="ARBA" id="ARBA00022963"/>
    </source>
</evidence>
<reference evidence="9" key="2">
    <citation type="submission" date="2013-04" db="UniProtKB">
        <authorList>
            <consortium name="EnsemblPlants"/>
        </authorList>
    </citation>
    <scope>IDENTIFICATION</scope>
</reference>
<protein>
    <submittedName>
        <fullName evidence="9">Uncharacterized protein</fullName>
    </submittedName>
</protein>
<evidence type="ECO:0000256" key="1">
    <source>
        <dbReference type="ARBA" id="ARBA00004613"/>
    </source>
</evidence>
<dbReference type="PANTHER" id="PTHR45650:SF7">
    <property type="entry name" value="GDSL ESTERASE_LIPASE"/>
    <property type="match status" value="1"/>
</dbReference>
<accession>J3L3P8</accession>
<dbReference type="OMA" id="PPCLNRD"/>
<reference evidence="9" key="1">
    <citation type="journal article" date="2013" name="Nat. Commun.">
        <title>Whole-genome sequencing of Oryza brachyantha reveals mechanisms underlying Oryza genome evolution.</title>
        <authorList>
            <person name="Chen J."/>
            <person name="Huang Q."/>
            <person name="Gao D."/>
            <person name="Wang J."/>
            <person name="Lang Y."/>
            <person name="Liu T."/>
            <person name="Li B."/>
            <person name="Bai Z."/>
            <person name="Luis Goicoechea J."/>
            <person name="Liang C."/>
            <person name="Chen C."/>
            <person name="Zhang W."/>
            <person name="Sun S."/>
            <person name="Liao Y."/>
            <person name="Zhang X."/>
            <person name="Yang L."/>
            <person name="Song C."/>
            <person name="Wang M."/>
            <person name="Shi J."/>
            <person name="Liu G."/>
            <person name="Liu J."/>
            <person name="Zhou H."/>
            <person name="Zhou W."/>
            <person name="Yu Q."/>
            <person name="An N."/>
            <person name="Chen Y."/>
            <person name="Cai Q."/>
            <person name="Wang B."/>
            <person name="Liu B."/>
            <person name="Min J."/>
            <person name="Huang Y."/>
            <person name="Wu H."/>
            <person name="Li Z."/>
            <person name="Zhang Y."/>
            <person name="Yin Y."/>
            <person name="Song W."/>
            <person name="Jiang J."/>
            <person name="Jackson S.A."/>
            <person name="Wing R.A."/>
            <person name="Wang J."/>
            <person name="Chen M."/>
        </authorList>
    </citation>
    <scope>NUCLEOTIDE SEQUENCE [LARGE SCALE GENOMIC DNA]</scope>
    <source>
        <strain evidence="9">cv. IRGC 101232</strain>
    </source>
</reference>
<dbReference type="PANTHER" id="PTHR45650">
    <property type="entry name" value="GDSL-LIKE LIPASE/ACYLHYDROLASE-RELATED"/>
    <property type="match status" value="1"/>
</dbReference>
<dbReference type="InterPro" id="IPR035669">
    <property type="entry name" value="SGNH_plant_lipase-like"/>
</dbReference>
<evidence type="ECO:0000256" key="3">
    <source>
        <dbReference type="ARBA" id="ARBA00022525"/>
    </source>
</evidence>
<dbReference type="GeneID" id="102699366"/>
<evidence type="ECO:0000256" key="7">
    <source>
        <dbReference type="ARBA" id="ARBA00023098"/>
    </source>
</evidence>